<evidence type="ECO:0000256" key="5">
    <source>
        <dbReference type="ARBA" id="ARBA00022692"/>
    </source>
</evidence>
<evidence type="ECO:0000256" key="4">
    <source>
        <dbReference type="ARBA" id="ARBA00022544"/>
    </source>
</evidence>
<organism evidence="9 10">
    <name type="scientific">Paenibacillus sepulcri</name>
    <dbReference type="NCBI Taxonomy" id="359917"/>
    <lineage>
        <taxon>Bacteria</taxon>
        <taxon>Bacillati</taxon>
        <taxon>Bacillota</taxon>
        <taxon>Bacilli</taxon>
        <taxon>Bacillales</taxon>
        <taxon>Paenibacillaceae</taxon>
        <taxon>Paenibacillus</taxon>
    </lineage>
</organism>
<evidence type="ECO:0000256" key="7">
    <source>
        <dbReference type="ARBA" id="ARBA00023136"/>
    </source>
</evidence>
<comment type="subcellular location">
    <subcellularLocation>
        <location evidence="1">Membrane</location>
        <topology evidence="1">Multi-pass membrane protein</topology>
    </subcellularLocation>
</comment>
<keyword evidence="5 8" id="KW-0812">Transmembrane</keyword>
<feature type="transmembrane region" description="Helical" evidence="8">
    <location>
        <begin position="185"/>
        <end position="208"/>
    </location>
</feature>
<keyword evidence="3" id="KW-0813">Transport</keyword>
<dbReference type="InterPro" id="IPR004761">
    <property type="entry name" value="Spore_GerAB"/>
</dbReference>
<feature type="transmembrane region" description="Helical" evidence="8">
    <location>
        <begin position="75"/>
        <end position="98"/>
    </location>
</feature>
<evidence type="ECO:0000256" key="2">
    <source>
        <dbReference type="ARBA" id="ARBA00007998"/>
    </source>
</evidence>
<dbReference type="Gene3D" id="1.20.1740.10">
    <property type="entry name" value="Amino acid/polyamine transporter I"/>
    <property type="match status" value="1"/>
</dbReference>
<sequence length="364" mass="40881">MNREISSWQMAGLLFVFLTGAITLVIPAPLLSEARSGVGLSWMITGLFGFLYLCCILYITVQFPGKTLYQCSEMLLGRGVAIIFAIPFIVQALLLAAYIYSPVSGFFSTTMMRETPTYVFNGLNVLVSALTAYAGIEVISRLFTLLLAILVGSIVLVLLFNFPQYHPDYLLPFMPYGFKPILHSAYYGSGVAYGDLLTVAMLFCFIHIDKRKRNIRTKPLFIAFAASWMIIFLVNICVIMALGPMSEEFKYPLYILARLVNFQDFITRIEAFIGIALLIGSIMKATVTIYSLNLVLTQLLKLKEEKLLIIPLALAIFQLSQLLATREPQLNPVFAYWPLTTFVVSLPVYFMIIVIIINKYRKAA</sequence>
<feature type="transmembrane region" description="Helical" evidence="8">
    <location>
        <begin position="336"/>
        <end position="357"/>
    </location>
</feature>
<dbReference type="Pfam" id="PF03845">
    <property type="entry name" value="Spore_permease"/>
    <property type="match status" value="1"/>
</dbReference>
<evidence type="ECO:0000313" key="9">
    <source>
        <dbReference type="EMBL" id="MBW7453963.1"/>
    </source>
</evidence>
<feature type="transmembrane region" description="Helical" evidence="8">
    <location>
        <begin position="143"/>
        <end position="165"/>
    </location>
</feature>
<reference evidence="9 10" key="1">
    <citation type="submission" date="2021-07" db="EMBL/GenBank/DDBJ databases">
        <title>Paenibacillus radiodurans sp. nov., isolated from the southeastern edge of Tengger Desert.</title>
        <authorList>
            <person name="Zhang G."/>
        </authorList>
    </citation>
    <scope>NUCLEOTIDE SEQUENCE [LARGE SCALE GENOMIC DNA]</scope>
    <source>
        <strain evidence="9 10">CCM 7311</strain>
    </source>
</reference>
<evidence type="ECO:0000313" key="10">
    <source>
        <dbReference type="Proteomes" id="UP001519887"/>
    </source>
</evidence>
<dbReference type="PANTHER" id="PTHR34975:SF2">
    <property type="entry name" value="SPORE GERMINATION PROTEIN A2"/>
    <property type="match status" value="1"/>
</dbReference>
<feature type="transmembrane region" description="Helical" evidence="8">
    <location>
        <begin position="118"/>
        <end position="136"/>
    </location>
</feature>
<name>A0ABS7BZA6_9BACL</name>
<keyword evidence="4" id="KW-0309">Germination</keyword>
<feature type="transmembrane region" description="Helical" evidence="8">
    <location>
        <begin position="42"/>
        <end position="63"/>
    </location>
</feature>
<dbReference type="EMBL" id="JAHZIK010000137">
    <property type="protein sequence ID" value="MBW7453963.1"/>
    <property type="molecule type" value="Genomic_DNA"/>
</dbReference>
<feature type="transmembrane region" description="Helical" evidence="8">
    <location>
        <begin position="12"/>
        <end position="30"/>
    </location>
</feature>
<accession>A0ABS7BZA6</accession>
<comment type="caution">
    <text evidence="9">The sequence shown here is derived from an EMBL/GenBank/DDBJ whole genome shotgun (WGS) entry which is preliminary data.</text>
</comment>
<evidence type="ECO:0000256" key="6">
    <source>
        <dbReference type="ARBA" id="ARBA00022989"/>
    </source>
</evidence>
<feature type="transmembrane region" description="Helical" evidence="8">
    <location>
        <begin position="271"/>
        <end position="295"/>
    </location>
</feature>
<comment type="similarity">
    <text evidence="2">Belongs to the amino acid-polyamine-organocation (APC) superfamily. Spore germination protein (SGP) (TC 2.A.3.9) family.</text>
</comment>
<feature type="transmembrane region" description="Helical" evidence="8">
    <location>
        <begin position="220"/>
        <end position="243"/>
    </location>
</feature>
<dbReference type="Proteomes" id="UP001519887">
    <property type="component" value="Unassembled WGS sequence"/>
</dbReference>
<keyword evidence="6 8" id="KW-1133">Transmembrane helix</keyword>
<keyword evidence="7 8" id="KW-0472">Membrane</keyword>
<evidence type="ECO:0000256" key="1">
    <source>
        <dbReference type="ARBA" id="ARBA00004141"/>
    </source>
</evidence>
<dbReference type="RefSeq" id="WP_210040184.1">
    <property type="nucleotide sequence ID" value="NZ_JBHLVU010000007.1"/>
</dbReference>
<keyword evidence="10" id="KW-1185">Reference proteome</keyword>
<feature type="transmembrane region" description="Helical" evidence="8">
    <location>
        <begin position="307"/>
        <end position="324"/>
    </location>
</feature>
<gene>
    <name evidence="9" type="ORF">K0U00_07925</name>
</gene>
<evidence type="ECO:0000256" key="8">
    <source>
        <dbReference type="SAM" id="Phobius"/>
    </source>
</evidence>
<dbReference type="NCBIfam" id="TIGR00912">
    <property type="entry name" value="2A0309"/>
    <property type="match status" value="1"/>
</dbReference>
<dbReference type="PANTHER" id="PTHR34975">
    <property type="entry name" value="SPORE GERMINATION PROTEIN A2"/>
    <property type="match status" value="1"/>
</dbReference>
<protein>
    <submittedName>
        <fullName evidence="9">Spore germination protein</fullName>
    </submittedName>
</protein>
<evidence type="ECO:0000256" key="3">
    <source>
        <dbReference type="ARBA" id="ARBA00022448"/>
    </source>
</evidence>
<proteinExistence type="inferred from homology"/>